<sequence>MIEKRTAYPDLQDGTPNPLKTLTAEQFAALGGNAVAFVRPITGTDLSDMITDADFEDESIYQLVMSADGTPLLVTDTDEAVDDWLTEHKLGLVSLH</sequence>
<dbReference type="InterPro" id="IPR009531">
    <property type="entry name" value="DUF1150"/>
</dbReference>
<dbReference type="AlphaFoldDB" id="A0A918S647"/>
<evidence type="ECO:0000313" key="1">
    <source>
        <dbReference type="EMBL" id="GHA22390.1"/>
    </source>
</evidence>
<dbReference type="Proteomes" id="UP000646579">
    <property type="component" value="Unassembled WGS sequence"/>
</dbReference>
<keyword evidence="2" id="KW-1185">Reference proteome</keyword>
<comment type="caution">
    <text evidence="1">The sequence shown here is derived from an EMBL/GenBank/DDBJ whole genome shotgun (WGS) entry which is preliminary data.</text>
</comment>
<protein>
    <recommendedName>
        <fullName evidence="3">DUF1150 domain-containing protein</fullName>
    </recommendedName>
</protein>
<organism evidence="1 2">
    <name type="scientific">Devosia pacifica</name>
    <dbReference type="NCBI Taxonomy" id="1335967"/>
    <lineage>
        <taxon>Bacteria</taxon>
        <taxon>Pseudomonadati</taxon>
        <taxon>Pseudomonadota</taxon>
        <taxon>Alphaproteobacteria</taxon>
        <taxon>Hyphomicrobiales</taxon>
        <taxon>Devosiaceae</taxon>
        <taxon>Devosia</taxon>
    </lineage>
</organism>
<dbReference type="RefSeq" id="WP_189425279.1">
    <property type="nucleotide sequence ID" value="NZ_BMZE01000002.1"/>
</dbReference>
<proteinExistence type="predicted"/>
<dbReference type="Pfam" id="PF06620">
    <property type="entry name" value="DUF1150"/>
    <property type="match status" value="1"/>
</dbReference>
<accession>A0A918S647</accession>
<dbReference type="EMBL" id="BMZE01000002">
    <property type="protein sequence ID" value="GHA22390.1"/>
    <property type="molecule type" value="Genomic_DNA"/>
</dbReference>
<reference evidence="1" key="2">
    <citation type="submission" date="2020-09" db="EMBL/GenBank/DDBJ databases">
        <authorList>
            <person name="Sun Q."/>
            <person name="Kim S."/>
        </authorList>
    </citation>
    <scope>NUCLEOTIDE SEQUENCE</scope>
    <source>
        <strain evidence="1">KCTC 32437</strain>
    </source>
</reference>
<gene>
    <name evidence="1" type="ORF">GCM10007989_17230</name>
</gene>
<evidence type="ECO:0008006" key="3">
    <source>
        <dbReference type="Google" id="ProtNLM"/>
    </source>
</evidence>
<reference evidence="1" key="1">
    <citation type="journal article" date="2014" name="Int. J. Syst. Evol. Microbiol.">
        <title>Complete genome sequence of Corynebacterium casei LMG S-19264T (=DSM 44701T), isolated from a smear-ripened cheese.</title>
        <authorList>
            <consortium name="US DOE Joint Genome Institute (JGI-PGF)"/>
            <person name="Walter F."/>
            <person name="Albersmeier A."/>
            <person name="Kalinowski J."/>
            <person name="Ruckert C."/>
        </authorList>
    </citation>
    <scope>NUCLEOTIDE SEQUENCE</scope>
    <source>
        <strain evidence="1">KCTC 32437</strain>
    </source>
</reference>
<evidence type="ECO:0000313" key="2">
    <source>
        <dbReference type="Proteomes" id="UP000646579"/>
    </source>
</evidence>
<name>A0A918S647_9HYPH</name>